<gene>
    <name evidence="1" type="ORF">GCM10007391_19180</name>
</gene>
<evidence type="ECO:0000313" key="1">
    <source>
        <dbReference type="EMBL" id="GGW85748.1"/>
    </source>
</evidence>
<reference evidence="1" key="2">
    <citation type="submission" date="2020-09" db="EMBL/GenBank/DDBJ databases">
        <authorList>
            <person name="Sun Q."/>
            <person name="Kim S."/>
        </authorList>
    </citation>
    <scope>NUCLEOTIDE SEQUENCE</scope>
    <source>
        <strain evidence="1">KCTC 22164</strain>
    </source>
</reference>
<accession>A0A918MZM0</accession>
<dbReference type="AlphaFoldDB" id="A0A918MZM0"/>
<comment type="caution">
    <text evidence="1">The sequence shown here is derived from an EMBL/GenBank/DDBJ whole genome shotgun (WGS) entry which is preliminary data.</text>
</comment>
<dbReference type="Proteomes" id="UP000631300">
    <property type="component" value="Unassembled WGS sequence"/>
</dbReference>
<proteinExistence type="predicted"/>
<evidence type="ECO:0000313" key="2">
    <source>
        <dbReference type="Proteomes" id="UP000631300"/>
    </source>
</evidence>
<organism evidence="1 2">
    <name type="scientific">Alteromonas halophila</name>
    <dbReference type="NCBI Taxonomy" id="516698"/>
    <lineage>
        <taxon>Bacteria</taxon>
        <taxon>Pseudomonadati</taxon>
        <taxon>Pseudomonadota</taxon>
        <taxon>Gammaproteobacteria</taxon>
        <taxon>Alteromonadales</taxon>
        <taxon>Alteromonadaceae</taxon>
        <taxon>Alteromonas/Salinimonas group</taxon>
        <taxon>Alteromonas</taxon>
    </lineage>
</organism>
<dbReference type="EMBL" id="BMXP01000004">
    <property type="protein sequence ID" value="GGW85748.1"/>
    <property type="molecule type" value="Genomic_DNA"/>
</dbReference>
<keyword evidence="2" id="KW-1185">Reference proteome</keyword>
<sequence length="69" mass="7612">MVLCRRAALSVRAFKEIRYWLWRCLVIGISGELAHKVIEILCDADRITVMSTSCPTGASTKSNASAKRG</sequence>
<name>A0A918MZM0_9ALTE</name>
<protein>
    <submittedName>
        <fullName evidence="1">Uncharacterized protein</fullName>
    </submittedName>
</protein>
<reference evidence="1" key="1">
    <citation type="journal article" date="2014" name="Int. J. Syst. Evol. Microbiol.">
        <title>Complete genome sequence of Corynebacterium casei LMG S-19264T (=DSM 44701T), isolated from a smear-ripened cheese.</title>
        <authorList>
            <consortium name="US DOE Joint Genome Institute (JGI-PGF)"/>
            <person name="Walter F."/>
            <person name="Albersmeier A."/>
            <person name="Kalinowski J."/>
            <person name="Ruckert C."/>
        </authorList>
    </citation>
    <scope>NUCLEOTIDE SEQUENCE</scope>
    <source>
        <strain evidence="1">KCTC 22164</strain>
    </source>
</reference>